<keyword evidence="3" id="KW-0804">Transcription</keyword>
<keyword evidence="6" id="KW-1185">Reference proteome</keyword>
<evidence type="ECO:0000256" key="3">
    <source>
        <dbReference type="ARBA" id="ARBA00023163"/>
    </source>
</evidence>
<evidence type="ECO:0000256" key="1">
    <source>
        <dbReference type="ARBA" id="ARBA00023015"/>
    </source>
</evidence>
<dbReference type="Gene3D" id="1.10.10.10">
    <property type="entry name" value="Winged helix-like DNA-binding domain superfamily/Winged helix DNA-binding domain"/>
    <property type="match status" value="1"/>
</dbReference>
<dbReference type="Pfam" id="PF01047">
    <property type="entry name" value="MarR"/>
    <property type="match status" value="1"/>
</dbReference>
<dbReference type="SMART" id="SM00347">
    <property type="entry name" value="HTH_MARR"/>
    <property type="match status" value="1"/>
</dbReference>
<keyword evidence="1" id="KW-0805">Transcription regulation</keyword>
<dbReference type="Proteomes" id="UP001140258">
    <property type="component" value="Unassembled WGS sequence"/>
</dbReference>
<dbReference type="PANTHER" id="PTHR42756:SF1">
    <property type="entry name" value="TRANSCRIPTIONAL REPRESSOR OF EMRAB OPERON"/>
    <property type="match status" value="1"/>
</dbReference>
<dbReference type="InterPro" id="IPR036390">
    <property type="entry name" value="WH_DNA-bd_sf"/>
</dbReference>
<keyword evidence="2 5" id="KW-0238">DNA-binding</keyword>
<accession>A0ABT2EZW3</accession>
<name>A0ABT2EZW3_METVO</name>
<dbReference type="InterPro" id="IPR036388">
    <property type="entry name" value="WH-like_DNA-bd_sf"/>
</dbReference>
<evidence type="ECO:0000313" key="5">
    <source>
        <dbReference type="EMBL" id="MCS3922768.1"/>
    </source>
</evidence>
<dbReference type="GO" id="GO:0003677">
    <property type="term" value="F:DNA binding"/>
    <property type="evidence" value="ECO:0007669"/>
    <property type="project" value="UniProtKB-KW"/>
</dbReference>
<evidence type="ECO:0000313" key="6">
    <source>
        <dbReference type="Proteomes" id="UP001140258"/>
    </source>
</evidence>
<proteinExistence type="predicted"/>
<organism evidence="5 6">
    <name type="scientific">Methanococcus voltae PS</name>
    <dbReference type="NCBI Taxonomy" id="523842"/>
    <lineage>
        <taxon>Archaea</taxon>
        <taxon>Methanobacteriati</taxon>
        <taxon>Methanobacteriota</taxon>
        <taxon>Methanomada group</taxon>
        <taxon>Methanococci</taxon>
        <taxon>Methanococcales</taxon>
        <taxon>Methanococcaceae</taxon>
        <taxon>Methanococcus</taxon>
    </lineage>
</organism>
<protein>
    <submittedName>
        <fullName evidence="5">DNA-binding MarR family transcriptional regulator</fullName>
    </submittedName>
</protein>
<reference evidence="5" key="1">
    <citation type="submission" date="2022-08" db="EMBL/GenBank/DDBJ databases">
        <title>Genomic Encyclopedia of Type Strains, Phase V (KMG-V): Genome sequencing to study the core and pangenomes of soil and plant-associated prokaryotes.</title>
        <authorList>
            <person name="Whitman W."/>
        </authorList>
    </citation>
    <scope>NUCLEOTIDE SEQUENCE</scope>
    <source>
        <strain evidence="5">PS</strain>
    </source>
</reference>
<dbReference type="SUPFAM" id="SSF46785">
    <property type="entry name" value="Winged helix' DNA-binding domain"/>
    <property type="match status" value="1"/>
</dbReference>
<feature type="domain" description="HTH marR-type" evidence="4">
    <location>
        <begin position="1"/>
        <end position="143"/>
    </location>
</feature>
<evidence type="ECO:0000256" key="2">
    <source>
        <dbReference type="ARBA" id="ARBA00023125"/>
    </source>
</evidence>
<comment type="caution">
    <text evidence="5">The sequence shown here is derived from an EMBL/GenBank/DDBJ whole genome shotgun (WGS) entry which is preliminary data.</text>
</comment>
<sequence>MIEDFGIFLHMLMGRQIEISKKNFPNIEEEYSKLTIIQLDYLYAIHTLNSPSFSDIAKHMNVANSSVTEMYHRLYKKGYVCKSQSEKDKREYQIHLTFKGNKLIYKDLMASICLSKEIFEKAPRDKLLGAYELLKEYLYTIKSEEIEQYFVKYSEYKDIENNYLD</sequence>
<evidence type="ECO:0000259" key="4">
    <source>
        <dbReference type="PROSITE" id="PS50995"/>
    </source>
</evidence>
<dbReference type="EMBL" id="JANUCQ010000004">
    <property type="protein sequence ID" value="MCS3922768.1"/>
    <property type="molecule type" value="Genomic_DNA"/>
</dbReference>
<dbReference type="PANTHER" id="PTHR42756">
    <property type="entry name" value="TRANSCRIPTIONAL REGULATOR, MARR"/>
    <property type="match status" value="1"/>
</dbReference>
<dbReference type="InterPro" id="IPR000835">
    <property type="entry name" value="HTH_MarR-typ"/>
</dbReference>
<gene>
    <name evidence="5" type="ORF">M2325_001478</name>
</gene>
<dbReference type="RefSeq" id="WP_259052429.1">
    <property type="nucleotide sequence ID" value="NZ_JANUCQ010000004.1"/>
</dbReference>
<dbReference type="PROSITE" id="PS50995">
    <property type="entry name" value="HTH_MARR_2"/>
    <property type="match status" value="1"/>
</dbReference>